<dbReference type="Gene3D" id="3.30.30.10">
    <property type="entry name" value="Knottin, scorpion toxin-like"/>
    <property type="match status" value="1"/>
</dbReference>
<organism evidence="1 2">
    <name type="scientific">Digitaria exilis</name>
    <dbReference type="NCBI Taxonomy" id="1010633"/>
    <lineage>
        <taxon>Eukaryota</taxon>
        <taxon>Viridiplantae</taxon>
        <taxon>Streptophyta</taxon>
        <taxon>Embryophyta</taxon>
        <taxon>Tracheophyta</taxon>
        <taxon>Spermatophyta</taxon>
        <taxon>Magnoliopsida</taxon>
        <taxon>Liliopsida</taxon>
        <taxon>Poales</taxon>
        <taxon>Poaceae</taxon>
        <taxon>PACMAD clade</taxon>
        <taxon>Panicoideae</taxon>
        <taxon>Panicodae</taxon>
        <taxon>Paniceae</taxon>
        <taxon>Anthephorinae</taxon>
        <taxon>Digitaria</taxon>
    </lineage>
</organism>
<proteinExistence type="predicted"/>
<name>A0A835CBS4_9POAL</name>
<sequence length="80" mass="8084">MAAGGMPADSASVGEFGCNEHLSGSYKGVCFSLINDGSCNSACLNESSDNISGECNFLQCWCESICPPETVAAASAPTPA</sequence>
<gene>
    <name evidence="1" type="ORF">HU200_023307</name>
</gene>
<dbReference type="InterPro" id="IPR036574">
    <property type="entry name" value="Scorpion_toxin-like_sf"/>
</dbReference>
<dbReference type="AlphaFoldDB" id="A0A835CBS4"/>
<accession>A0A835CBS4</accession>
<reference evidence="1" key="1">
    <citation type="submission" date="2020-07" db="EMBL/GenBank/DDBJ databases">
        <title>Genome sequence and genetic diversity analysis of an under-domesticated orphan crop, white fonio (Digitaria exilis).</title>
        <authorList>
            <person name="Bennetzen J.L."/>
            <person name="Chen S."/>
            <person name="Ma X."/>
            <person name="Wang X."/>
            <person name="Yssel A.E.J."/>
            <person name="Chaluvadi S.R."/>
            <person name="Johnson M."/>
            <person name="Gangashetty P."/>
            <person name="Hamidou F."/>
            <person name="Sanogo M.D."/>
            <person name="Zwaenepoel A."/>
            <person name="Wallace J."/>
            <person name="Van De Peer Y."/>
            <person name="Van Deynze A."/>
        </authorList>
    </citation>
    <scope>NUCLEOTIDE SEQUENCE</scope>
    <source>
        <tissue evidence="1">Leaves</tissue>
    </source>
</reference>
<comment type="caution">
    <text evidence="1">The sequence shown here is derived from an EMBL/GenBank/DDBJ whole genome shotgun (WGS) entry which is preliminary data.</text>
</comment>
<evidence type="ECO:0000313" key="2">
    <source>
        <dbReference type="Proteomes" id="UP000636709"/>
    </source>
</evidence>
<dbReference type="Proteomes" id="UP000636709">
    <property type="component" value="Unassembled WGS sequence"/>
</dbReference>
<keyword evidence="2" id="KW-1185">Reference proteome</keyword>
<dbReference type="OrthoDB" id="685620at2759"/>
<evidence type="ECO:0008006" key="3">
    <source>
        <dbReference type="Google" id="ProtNLM"/>
    </source>
</evidence>
<dbReference type="SUPFAM" id="SSF57095">
    <property type="entry name" value="Scorpion toxin-like"/>
    <property type="match status" value="1"/>
</dbReference>
<dbReference type="EMBL" id="JACEFO010001687">
    <property type="protein sequence ID" value="KAF8720905.1"/>
    <property type="molecule type" value="Genomic_DNA"/>
</dbReference>
<evidence type="ECO:0000313" key="1">
    <source>
        <dbReference type="EMBL" id="KAF8720905.1"/>
    </source>
</evidence>
<protein>
    <recommendedName>
        <fullName evidence="3">Defensin</fullName>
    </recommendedName>
</protein>